<dbReference type="Proteomes" id="UP000254807">
    <property type="component" value="Unassembled WGS sequence"/>
</dbReference>
<evidence type="ECO:0000313" key="10">
    <source>
        <dbReference type="Proteomes" id="UP000571857"/>
    </source>
</evidence>
<evidence type="ECO:0000313" key="4">
    <source>
        <dbReference type="EMBL" id="MXS26939.1"/>
    </source>
</evidence>
<reference evidence="6 7" key="1">
    <citation type="submission" date="2018-06" db="EMBL/GenBank/DDBJ databases">
        <authorList>
            <consortium name="Pathogen Informatics"/>
            <person name="Doyle S."/>
        </authorList>
    </citation>
    <scope>NUCLEOTIDE SEQUENCE [LARGE SCALE GENOMIC DNA]</scope>
    <source>
        <strain evidence="6 7">NCTC12360</strain>
    </source>
</reference>
<keyword evidence="7" id="KW-1185">Reference proteome</keyword>
<accession>A0A1L8T974</accession>
<sequence>MELTITTEAAQRLPQGTTQFILTANDGSNQFSSAEGCCMIGERFLIAPIEEIIVPFTLEIPSNLFTFYTSEYDTMFLTGHLELMVHPTSGTLVLKNESGYLDNNVLVLKTTTIK</sequence>
<dbReference type="Proteomes" id="UP000571857">
    <property type="component" value="Unassembled WGS sequence"/>
</dbReference>
<dbReference type="Proteomes" id="UP001183682">
    <property type="component" value="Unassembled WGS sequence"/>
</dbReference>
<dbReference type="OrthoDB" id="2187371at2"/>
<evidence type="ECO:0000259" key="1">
    <source>
        <dbReference type="Pfam" id="PF01521"/>
    </source>
</evidence>
<dbReference type="Gene3D" id="2.60.300.12">
    <property type="entry name" value="HesB-like domain"/>
    <property type="match status" value="1"/>
</dbReference>
<dbReference type="RefSeq" id="WP_003127308.1">
    <property type="nucleotide sequence ID" value="NZ_BTSN01000011.1"/>
</dbReference>
<reference evidence="2 10" key="4">
    <citation type="submission" date="2020-06" db="EMBL/GenBank/DDBJ databases">
        <title>Crossreactivity between MHC class I-restricted antigens from cancer cells and an enterococcal bacteriophage.</title>
        <authorList>
            <person name="Fluckiger A."/>
            <person name="Daillere R."/>
            <person name="Sassi M."/>
            <person name="Cattoir V."/>
            <person name="Kroemer G."/>
            <person name="Zitvogel L."/>
        </authorList>
    </citation>
    <scope>NUCLEOTIDE SEQUENCE [LARGE SCALE GENOMIC DNA]</scope>
    <source>
        <strain evidence="2 10">EG4</strain>
    </source>
</reference>
<organism evidence="4 8">
    <name type="scientific">Enterococcus gallinarum</name>
    <dbReference type="NCBI Taxonomy" id="1353"/>
    <lineage>
        <taxon>Bacteria</taxon>
        <taxon>Bacillati</taxon>
        <taxon>Bacillota</taxon>
        <taxon>Bacilli</taxon>
        <taxon>Lactobacillales</taxon>
        <taxon>Enterococcaceae</taxon>
        <taxon>Enterococcus</taxon>
    </lineage>
</organism>
<feature type="domain" description="Core" evidence="1">
    <location>
        <begin position="1"/>
        <end position="108"/>
    </location>
</feature>
<reference evidence="3" key="5">
    <citation type="submission" date="2023-03" db="EMBL/GenBank/DDBJ databases">
        <authorList>
            <person name="Shen W."/>
            <person name="Cai J."/>
        </authorList>
    </citation>
    <scope>NUCLEOTIDE SEQUENCE</scope>
    <source>
        <strain evidence="3">K69-2</strain>
    </source>
</reference>
<evidence type="ECO:0000313" key="9">
    <source>
        <dbReference type="Proteomes" id="UP000516696"/>
    </source>
</evidence>
<dbReference type="EMBL" id="UFYW01000001">
    <property type="protein sequence ID" value="STD84313.1"/>
    <property type="molecule type" value="Genomic_DNA"/>
</dbReference>
<dbReference type="EMBL" id="JABXJK010000049">
    <property type="protein sequence ID" value="MBA0972820.1"/>
    <property type="molecule type" value="Genomic_DNA"/>
</dbReference>
<dbReference type="InterPro" id="IPR000361">
    <property type="entry name" value="ATAP_core_dom"/>
</dbReference>
<evidence type="ECO:0000313" key="7">
    <source>
        <dbReference type="Proteomes" id="UP000254807"/>
    </source>
</evidence>
<dbReference type="Pfam" id="PF01521">
    <property type="entry name" value="Fe-S_biosyn"/>
    <property type="match status" value="1"/>
</dbReference>
<dbReference type="EMBL" id="CP050485">
    <property type="protein sequence ID" value="QOG26280.1"/>
    <property type="molecule type" value="Genomic_DNA"/>
</dbReference>
<name>A0A1L8T974_ENTGA</name>
<evidence type="ECO:0000313" key="2">
    <source>
        <dbReference type="EMBL" id="MBA0972820.1"/>
    </source>
</evidence>
<reference evidence="5 9" key="3">
    <citation type="submission" date="2020-03" db="EMBL/GenBank/DDBJ databases">
        <title>Characterization of ganglioside-mimicking enterococci.</title>
        <authorList>
            <person name="Patry R.T."/>
            <person name="Nothaft H."/>
            <person name="Bridger R."/>
            <person name="Shajahan A."/>
            <person name="Huynh S."/>
            <person name="Sanchez S."/>
            <person name="Azadi P."/>
            <person name="Cooper K."/>
            <person name="Miller W.G."/>
            <person name="Parker C.T."/>
            <person name="Wells L."/>
            <person name="Szymanski C.M."/>
        </authorList>
    </citation>
    <scope>NUCLEOTIDE SEQUENCE [LARGE SCALE GENOMIC DNA]</scope>
    <source>
        <strain evidence="5 9">EGM181</strain>
    </source>
</reference>
<evidence type="ECO:0000313" key="6">
    <source>
        <dbReference type="EMBL" id="STD84313.1"/>
    </source>
</evidence>
<dbReference type="InterPro" id="IPR035903">
    <property type="entry name" value="HesB-like_dom_sf"/>
</dbReference>
<evidence type="ECO:0000313" key="5">
    <source>
        <dbReference type="EMBL" id="QOG26280.1"/>
    </source>
</evidence>
<dbReference type="EMBL" id="JARPZN010000019">
    <property type="protein sequence ID" value="MDT2691744.1"/>
    <property type="molecule type" value="Genomic_DNA"/>
</dbReference>
<gene>
    <name evidence="5" type="ORF">EGM181_02860</name>
    <name evidence="4" type="ORF">GTI89_12825</name>
    <name evidence="2" type="ORF">HWH42_09540</name>
    <name evidence="6" type="ORF">NCTC12360_02846</name>
    <name evidence="3" type="ORF">P7E30_16335</name>
</gene>
<evidence type="ECO:0000313" key="8">
    <source>
        <dbReference type="Proteomes" id="UP000439965"/>
    </source>
</evidence>
<dbReference type="Proteomes" id="UP000439965">
    <property type="component" value="Unassembled WGS sequence"/>
</dbReference>
<dbReference type="SUPFAM" id="SSF89360">
    <property type="entry name" value="HesB-like domain"/>
    <property type="match status" value="1"/>
</dbReference>
<evidence type="ECO:0000313" key="3">
    <source>
        <dbReference type="EMBL" id="MDT2691744.1"/>
    </source>
</evidence>
<dbReference type="EMBL" id="WVTI01000012">
    <property type="protein sequence ID" value="MXS26939.1"/>
    <property type="molecule type" value="Genomic_DNA"/>
</dbReference>
<proteinExistence type="predicted"/>
<protein>
    <submittedName>
        <fullName evidence="4">Iron-sulfur cluster biosynthesis family protein</fullName>
    </submittedName>
</protein>
<reference evidence="4 8" key="2">
    <citation type="submission" date="2019-04" db="EMBL/GenBank/DDBJ databases">
        <title>Step-wise assembly of the neonatal virome modulated by breast feeding.</title>
        <authorList>
            <person name="Liang G."/>
            <person name="Bushman F."/>
        </authorList>
    </citation>
    <scope>NUCLEOTIDE SEQUENCE [LARGE SCALE GENOMIC DNA]</scope>
    <source>
        <strain evidence="4 8">E3404</strain>
    </source>
</reference>
<dbReference type="Proteomes" id="UP000516696">
    <property type="component" value="Chromosome"/>
</dbReference>
<dbReference type="AlphaFoldDB" id="A0A1L8T974"/>